<dbReference type="SUPFAM" id="SSF54001">
    <property type="entry name" value="Cysteine proteinases"/>
    <property type="match status" value="1"/>
</dbReference>
<comment type="caution">
    <text evidence="1">The sequence shown here is derived from an EMBL/GenBank/DDBJ whole genome shotgun (WGS) entry which is preliminary data.</text>
</comment>
<evidence type="ECO:0008006" key="3">
    <source>
        <dbReference type="Google" id="ProtNLM"/>
    </source>
</evidence>
<gene>
    <name evidence="1" type="ORF">DFH08DRAFT_819815</name>
</gene>
<keyword evidence="2" id="KW-1185">Reference proteome</keyword>
<protein>
    <recommendedName>
        <fullName evidence="3">Ubiquitin-like protease family profile domain-containing protein</fullName>
    </recommendedName>
</protein>
<evidence type="ECO:0000313" key="1">
    <source>
        <dbReference type="EMBL" id="KAJ7318540.1"/>
    </source>
</evidence>
<sequence length="457" mass="50511">MPEPHVSGNPLKNIVGGGSIGLRAHLQAIIEPAGIFGTFTVRFENNGSPTRVLPKQVPWILPKPIAATRFKSSMSDYLSIVDDADLQKDNPQWKSSEWIGRQHTFNDVPHFVAVEAARALEIPIEFKSSLPRDTLTPSDSFASSTLPPWDPDIDTAAVDFLVGFDATHPSFNPSSPCDIPLLPLAIIRQLRNTHGQAWLDGKKSIRDARIPDHTMQEREDKETEESQWRDRTVEFLSLMTGWAGRVDCGLQDLTFEHLAEMLGENELTDTILDALMKDLERRLKASNGDCSAVVVAEIFLPSCIAAGAARTPGHFGYPVIRSYNYLLSPTNSSARILAFPVHSPPNHWMACHVDITEARIRFGDGFRESPPKMLSKELAEWLQVATEMAHPVITNDLPCGEQHDVVNCGIIAVNAIAHSILGDVLWQSGDARTHRFPAFCTIADMILTHPSLALGWI</sequence>
<name>A0AAD6ZDU8_9AGAR</name>
<dbReference type="EMBL" id="JARIHO010000057">
    <property type="protein sequence ID" value="KAJ7318540.1"/>
    <property type="molecule type" value="Genomic_DNA"/>
</dbReference>
<dbReference type="Gene3D" id="3.40.395.10">
    <property type="entry name" value="Adenoviral Proteinase, Chain A"/>
    <property type="match status" value="1"/>
</dbReference>
<accession>A0AAD6ZDU8</accession>
<dbReference type="Proteomes" id="UP001218218">
    <property type="component" value="Unassembled WGS sequence"/>
</dbReference>
<dbReference type="InterPro" id="IPR038765">
    <property type="entry name" value="Papain-like_cys_pep_sf"/>
</dbReference>
<dbReference type="AlphaFoldDB" id="A0AAD6ZDU8"/>
<evidence type="ECO:0000313" key="2">
    <source>
        <dbReference type="Proteomes" id="UP001218218"/>
    </source>
</evidence>
<reference evidence="1" key="1">
    <citation type="submission" date="2023-03" db="EMBL/GenBank/DDBJ databases">
        <title>Massive genome expansion in bonnet fungi (Mycena s.s.) driven by repeated elements and novel gene families across ecological guilds.</title>
        <authorList>
            <consortium name="Lawrence Berkeley National Laboratory"/>
            <person name="Harder C.B."/>
            <person name="Miyauchi S."/>
            <person name="Viragh M."/>
            <person name="Kuo A."/>
            <person name="Thoen E."/>
            <person name="Andreopoulos B."/>
            <person name="Lu D."/>
            <person name="Skrede I."/>
            <person name="Drula E."/>
            <person name="Henrissat B."/>
            <person name="Morin E."/>
            <person name="Kohler A."/>
            <person name="Barry K."/>
            <person name="LaButti K."/>
            <person name="Morin E."/>
            <person name="Salamov A."/>
            <person name="Lipzen A."/>
            <person name="Mereny Z."/>
            <person name="Hegedus B."/>
            <person name="Baldrian P."/>
            <person name="Stursova M."/>
            <person name="Weitz H."/>
            <person name="Taylor A."/>
            <person name="Grigoriev I.V."/>
            <person name="Nagy L.G."/>
            <person name="Martin F."/>
            <person name="Kauserud H."/>
        </authorList>
    </citation>
    <scope>NUCLEOTIDE SEQUENCE</scope>
    <source>
        <strain evidence="1">CBHHK002</strain>
    </source>
</reference>
<organism evidence="1 2">
    <name type="scientific">Mycena albidolilacea</name>
    <dbReference type="NCBI Taxonomy" id="1033008"/>
    <lineage>
        <taxon>Eukaryota</taxon>
        <taxon>Fungi</taxon>
        <taxon>Dikarya</taxon>
        <taxon>Basidiomycota</taxon>
        <taxon>Agaricomycotina</taxon>
        <taxon>Agaricomycetes</taxon>
        <taxon>Agaricomycetidae</taxon>
        <taxon>Agaricales</taxon>
        <taxon>Marasmiineae</taxon>
        <taxon>Mycenaceae</taxon>
        <taxon>Mycena</taxon>
    </lineage>
</organism>
<proteinExistence type="predicted"/>